<dbReference type="RefSeq" id="WP_204916059.1">
    <property type="nucleotide sequence ID" value="NZ_BAAAQP010000003.1"/>
</dbReference>
<keyword evidence="9" id="KW-1185">Reference proteome</keyword>
<dbReference type="PANTHER" id="PTHR47786:SF2">
    <property type="entry name" value="GLYCOSYL HYDROLASE FAMILY 13 CATALYTIC DOMAIN-CONTAINING PROTEIN"/>
    <property type="match status" value="1"/>
</dbReference>
<feature type="domain" description="Alpha-1,4-glucan:maltose-1-phosphate maltosyltransferase" evidence="6">
    <location>
        <begin position="49"/>
        <end position="238"/>
    </location>
</feature>
<organism evidence="8 9">
    <name type="scientific">Microlunatus panaciterrae</name>
    <dbReference type="NCBI Taxonomy" id="400768"/>
    <lineage>
        <taxon>Bacteria</taxon>
        <taxon>Bacillati</taxon>
        <taxon>Actinomycetota</taxon>
        <taxon>Actinomycetes</taxon>
        <taxon>Propionibacteriales</taxon>
        <taxon>Propionibacteriaceae</taxon>
        <taxon>Microlunatus</taxon>
    </lineage>
</organism>
<feature type="domain" description="Alpha-1,4-glucan:maltose-1-phosphate maltosyltransferase C-terminal" evidence="7">
    <location>
        <begin position="615"/>
        <end position="698"/>
    </location>
</feature>
<name>A0ABS2RED0_9ACTN</name>
<proteinExistence type="inferred from homology"/>
<keyword evidence="2 4" id="KW-0808">Transferase</keyword>
<evidence type="ECO:0000256" key="2">
    <source>
        <dbReference type="ARBA" id="ARBA00022679"/>
    </source>
</evidence>
<keyword evidence="1 4" id="KW-0328">Glycosyltransferase</keyword>
<reference evidence="8 9" key="1">
    <citation type="submission" date="2021-01" db="EMBL/GenBank/DDBJ databases">
        <title>Sequencing the genomes of 1000 actinobacteria strains.</title>
        <authorList>
            <person name="Klenk H.-P."/>
        </authorList>
    </citation>
    <scope>NUCLEOTIDE SEQUENCE [LARGE SCALE GENOMIC DNA]</scope>
    <source>
        <strain evidence="8 9">DSM 18662</strain>
    </source>
</reference>
<comment type="function">
    <text evidence="4">Maltosyltransferase that uses maltose 1-phosphate (M1P) as the sugar donor to elongate linear or branched alpha-(1-&gt;4)-glucans. Is involved in a branched alpha-glucan biosynthetic pathway from trehalose, together with TreS, Mak and GlgB.</text>
</comment>
<evidence type="ECO:0000256" key="1">
    <source>
        <dbReference type="ARBA" id="ARBA00022676"/>
    </source>
</evidence>
<dbReference type="InterPro" id="IPR017853">
    <property type="entry name" value="GH"/>
</dbReference>
<dbReference type="InterPro" id="IPR013780">
    <property type="entry name" value="Glyco_hydro_b"/>
</dbReference>
<evidence type="ECO:0000256" key="3">
    <source>
        <dbReference type="ARBA" id="ARBA00023277"/>
    </source>
</evidence>
<comment type="caution">
    <text evidence="8">The sequence shown here is derived from an EMBL/GenBank/DDBJ whole genome shotgun (WGS) entry which is preliminary data.</text>
</comment>
<evidence type="ECO:0000313" key="9">
    <source>
        <dbReference type="Proteomes" id="UP000704762"/>
    </source>
</evidence>
<dbReference type="EMBL" id="JAFBCF010000001">
    <property type="protein sequence ID" value="MBM7797350.1"/>
    <property type="molecule type" value="Genomic_DNA"/>
</dbReference>
<dbReference type="Gene3D" id="1.20.58.80">
    <property type="entry name" value="Phosphotransferase system, lactose/cellobiose-type IIA subunit"/>
    <property type="match status" value="1"/>
</dbReference>
<feature type="binding site" evidence="4">
    <location>
        <begin position="572"/>
        <end position="573"/>
    </location>
    <ligand>
        <name>alpha-maltose 1-phosphate</name>
        <dbReference type="ChEBI" id="CHEBI:63576"/>
    </ligand>
</feature>
<feature type="binding site" evidence="4">
    <location>
        <position position="362"/>
    </location>
    <ligand>
        <name>alpha-maltose 1-phosphate</name>
        <dbReference type="ChEBI" id="CHEBI:63576"/>
    </ligand>
</feature>
<dbReference type="InterPro" id="IPR049171">
    <property type="entry name" value="GLGE_C"/>
</dbReference>
<feature type="binding site" evidence="4">
    <location>
        <position position="302"/>
    </location>
    <ligand>
        <name>alpha-maltose 1-phosphate</name>
        <dbReference type="ChEBI" id="CHEBI:63576"/>
    </ligand>
</feature>
<feature type="active site" description="Proton donor" evidence="4">
    <location>
        <position position="461"/>
    </location>
</feature>
<sequence>MTPQTPSSDPLTGAKKATTPDPQRPSGVQQDGPPPTGTSGSRPLGAPIGRIPVTGVSPVIEGGAYPAKAVVGEQFRIEATVFREGHDAVNASIVLTDPDGNEQLVGMHPTTPLGFDRWAGEVALTTEGRWTFRVEGWSDPWATWVHTAEIKIPAGIDVQLVCIEGAELLSSAAQRAAEDGADDVAADLRHAADGFASGQQVEDRLETALKPAIRAAMEKYGPRELVSPSPDYPVFCDRVAALFASWYEFFPRSQGAEFDEQTQTWKSGTFDSSYERLEAAAAMGFDVIYLPPIHPIGTAFRKGPNNTLEPGPADPGSPWAIGNVEGGHDAIHPDLGDFDSFAAFVAKTKSLGMEVAMDFALQASPDHPWVHDHPEWFSKRADGSIAYAENPPKKYQDIYPINFDIDRDGIYAESLRLLRFWMDKGVRIFRVDNPHTKPVDFWAWILGEVRKTDPDVLFLAEAFTRPAMMHTLGKVGFHQSYTYFTWRNEKWEIEEYLTELSTETDSIVRPNFFVNTPDILPTFLQYGGKTAFTIRAVLGATLSPLWGVYSGFELFEHQAVRQGSEEYLNSEKYQYRPRDWAAAEASGESLSLLLGRLNEIRRQHPALQQLRHLSFHHAPNANVIVYSKRSGDDVVLVICSLDPHNVVESEVYLDMSALGLDDHEVCLVHDELTGQTWRWGMRAFVRLTHDDPAHILTLVPQRPAAAARPQS</sequence>
<feature type="site" description="Transition state stabilizer" evidence="4">
    <location>
        <position position="518"/>
    </location>
</feature>
<feature type="binding site" evidence="4">
    <location>
        <position position="433"/>
    </location>
    <ligand>
        <name>alpha-maltose 1-phosphate</name>
        <dbReference type="ChEBI" id="CHEBI:63576"/>
    </ligand>
</feature>
<comment type="similarity">
    <text evidence="4">Belongs to the glycosyl hydrolase 13 family. GlgE subfamily.</text>
</comment>
<dbReference type="HAMAP" id="MF_02124">
    <property type="entry name" value="GlgE"/>
    <property type="match status" value="1"/>
</dbReference>
<dbReference type="Pfam" id="PF21702">
    <property type="entry name" value="GLGE_C"/>
    <property type="match status" value="1"/>
</dbReference>
<keyword evidence="3 4" id="KW-0119">Carbohydrate metabolism</keyword>
<evidence type="ECO:0000313" key="8">
    <source>
        <dbReference type="EMBL" id="MBM7797350.1"/>
    </source>
</evidence>
<gene>
    <name evidence="4" type="primary">glgE</name>
    <name evidence="8" type="ORF">JOE57_000271</name>
</gene>
<evidence type="ECO:0000256" key="4">
    <source>
        <dbReference type="HAMAP-Rule" id="MF_02124"/>
    </source>
</evidence>
<dbReference type="SUPFAM" id="SSF51445">
    <property type="entry name" value="(Trans)glycosidases"/>
    <property type="match status" value="1"/>
</dbReference>
<evidence type="ECO:0000259" key="6">
    <source>
        <dbReference type="Pfam" id="PF11896"/>
    </source>
</evidence>
<dbReference type="Gene3D" id="3.20.20.80">
    <property type="entry name" value="Glycosidases"/>
    <property type="match status" value="1"/>
</dbReference>
<feature type="active site" description="Nucleophile" evidence="4">
    <location>
        <position position="432"/>
    </location>
</feature>
<feature type="binding site" evidence="4">
    <location>
        <position position="397"/>
    </location>
    <ligand>
        <name>alpha-maltose 1-phosphate</name>
        <dbReference type="ChEBI" id="CHEBI:63576"/>
    </ligand>
</feature>
<dbReference type="EC" id="2.4.99.16" evidence="4"/>
<dbReference type="InterPro" id="IPR013783">
    <property type="entry name" value="Ig-like_fold"/>
</dbReference>
<dbReference type="Proteomes" id="UP000704762">
    <property type="component" value="Unassembled WGS sequence"/>
</dbReference>
<dbReference type="InterPro" id="IPR026585">
    <property type="entry name" value="GlgE"/>
</dbReference>
<dbReference type="GO" id="GO:0016757">
    <property type="term" value="F:glycosyltransferase activity"/>
    <property type="evidence" value="ECO:0007669"/>
    <property type="project" value="UniProtKB-KW"/>
</dbReference>
<feature type="compositionally biased region" description="Polar residues" evidence="5">
    <location>
        <begin position="1"/>
        <end position="10"/>
    </location>
</feature>
<evidence type="ECO:0000259" key="7">
    <source>
        <dbReference type="Pfam" id="PF21702"/>
    </source>
</evidence>
<dbReference type="Gene3D" id="2.60.40.10">
    <property type="entry name" value="Immunoglobulins"/>
    <property type="match status" value="1"/>
</dbReference>
<dbReference type="InterPro" id="IPR021828">
    <property type="entry name" value="GlgE_dom_N/S"/>
</dbReference>
<accession>A0ABS2RED0</accession>
<evidence type="ECO:0000256" key="5">
    <source>
        <dbReference type="SAM" id="MobiDB-lite"/>
    </source>
</evidence>
<comment type="subunit">
    <text evidence="4">Homodimer.</text>
</comment>
<dbReference type="PANTHER" id="PTHR47786">
    <property type="entry name" value="ALPHA-1,4-GLUCAN:MALTOSE-1-PHOSPHATE MALTOSYLTRANSFERASE"/>
    <property type="match status" value="1"/>
</dbReference>
<protein>
    <recommendedName>
        <fullName evidence="4">Alpha-1,4-glucan:maltose-1-phosphate maltosyltransferase</fullName>
        <shortName evidence="4">GMPMT</shortName>
        <ecNumber evidence="4">2.4.99.16</ecNumber>
    </recommendedName>
    <alternativeName>
        <fullName evidence="4">(1-&gt;4)-alpha-D-glucan:maltose-1-phosphate alpha-D-maltosyltransferase</fullName>
    </alternativeName>
</protein>
<dbReference type="Pfam" id="PF11896">
    <property type="entry name" value="GlgE_dom_N_S"/>
    <property type="match status" value="1"/>
</dbReference>
<dbReference type="Gene3D" id="2.60.40.1180">
    <property type="entry name" value="Golgi alpha-mannosidase II"/>
    <property type="match status" value="1"/>
</dbReference>
<dbReference type="CDD" id="cd11344">
    <property type="entry name" value="AmyAc_GlgE_like"/>
    <property type="match status" value="1"/>
</dbReference>
<feature type="region of interest" description="Disordered" evidence="5">
    <location>
        <begin position="1"/>
        <end position="50"/>
    </location>
</feature>
<comment type="catalytic activity">
    <reaction evidence="4">
        <text>alpha-maltose 1-phosphate + [(1-&gt;4)-alpha-D-glucosyl](n) = [(1-&gt;4)-alpha-D-glucosyl](n+2) + phosphate</text>
        <dbReference type="Rhea" id="RHEA:42692"/>
        <dbReference type="Rhea" id="RHEA-COMP:9584"/>
        <dbReference type="Rhea" id="RHEA-COMP:10183"/>
        <dbReference type="ChEBI" id="CHEBI:15444"/>
        <dbReference type="ChEBI" id="CHEBI:43474"/>
        <dbReference type="ChEBI" id="CHEBI:63576"/>
        <dbReference type="EC" id="2.4.99.16"/>
    </reaction>
</comment>